<dbReference type="AlphaFoldDB" id="A0A841GFG0"/>
<dbReference type="EMBL" id="JACHGR010000007">
    <property type="protein sequence ID" value="MBB6056317.1"/>
    <property type="molecule type" value="Genomic_DNA"/>
</dbReference>
<accession>A0A841GFG0</accession>
<dbReference type="NCBIfam" id="NF001557">
    <property type="entry name" value="PRK00378.1"/>
    <property type="match status" value="1"/>
</dbReference>
<comment type="caution">
    <text evidence="4">The sequence shown here is derived from an EMBL/GenBank/DDBJ whole genome shotgun (WGS) entry which is preliminary data.</text>
</comment>
<protein>
    <submittedName>
        <fullName evidence="4">Nucleoid-associated protein</fullName>
    </submittedName>
</protein>
<dbReference type="GO" id="GO:0003727">
    <property type="term" value="F:single-stranded RNA binding"/>
    <property type="evidence" value="ECO:0007669"/>
    <property type="project" value="TreeGrafter"/>
</dbReference>
<dbReference type="PANTHER" id="PTHR38772:SF1">
    <property type="entry name" value="NUCLEOID-ASSOCIATED PROTEIN YEJK"/>
    <property type="match status" value="1"/>
</dbReference>
<dbReference type="RefSeq" id="WP_188027039.1">
    <property type="nucleotide sequence ID" value="NZ_JACHGR010000007.1"/>
</dbReference>
<evidence type="ECO:0000256" key="3">
    <source>
        <dbReference type="ARBA" id="ARBA00022490"/>
    </source>
</evidence>
<proteinExistence type="inferred from homology"/>
<sequence length="343" mass="38979">MSLIIEHLIIHSLRQGDNGALKADTRSQEIQPTAEVQEWVEQLHRIYQQKGNKSYACFLADTEQPENPSPFPQLFQQYLDKNLAFVDFTHQSTSVLLAQLNHYQYPDEGVLIFCKYQFVGVDYILLGLLDCETSVTLTEQLELSQIKYIDLSKMQLVARIDITEYQTNPDSRRYISFIKGRIGRKVSDFFMDFLGAAEGIDVKLQNQLLIQAVNEYCQQVEMPSEEKAATKKQIADYYKEQSEEGADIAVKSVAEYLPKQSDGGDFYAFISDSYDLDEEFPVATTALRKLTKFVGSGGGLNISFDEKLLGERIAYDAESDTLTIKGTPPNLKDQLLRMLKAQR</sequence>
<gene>
    <name evidence="4" type="ORF">HNR75_002249</name>
</gene>
<organism evidence="4 5">
    <name type="scientific">Tolumonas osonensis</name>
    <dbReference type="NCBI Taxonomy" id="675874"/>
    <lineage>
        <taxon>Bacteria</taxon>
        <taxon>Pseudomonadati</taxon>
        <taxon>Pseudomonadota</taxon>
        <taxon>Gammaproteobacteria</taxon>
        <taxon>Aeromonadales</taxon>
        <taxon>Aeromonadaceae</taxon>
        <taxon>Tolumonas</taxon>
    </lineage>
</organism>
<dbReference type="Pfam" id="PF04245">
    <property type="entry name" value="NA37"/>
    <property type="match status" value="1"/>
</dbReference>
<evidence type="ECO:0000313" key="4">
    <source>
        <dbReference type="EMBL" id="MBB6056317.1"/>
    </source>
</evidence>
<dbReference type="PANTHER" id="PTHR38772">
    <property type="match status" value="1"/>
</dbReference>
<dbReference type="GO" id="GO:0043590">
    <property type="term" value="C:bacterial nucleoid"/>
    <property type="evidence" value="ECO:0007669"/>
    <property type="project" value="TreeGrafter"/>
</dbReference>
<keyword evidence="3" id="KW-0963">Cytoplasm</keyword>
<evidence type="ECO:0000256" key="1">
    <source>
        <dbReference type="ARBA" id="ARBA00004453"/>
    </source>
</evidence>
<comment type="subcellular location">
    <subcellularLocation>
        <location evidence="1">Cytoplasm</location>
        <location evidence="1">Nucleoid</location>
    </subcellularLocation>
</comment>
<dbReference type="Proteomes" id="UP000585721">
    <property type="component" value="Unassembled WGS sequence"/>
</dbReference>
<evidence type="ECO:0000256" key="2">
    <source>
        <dbReference type="ARBA" id="ARBA00009035"/>
    </source>
</evidence>
<dbReference type="GO" id="GO:0003690">
    <property type="term" value="F:double-stranded DNA binding"/>
    <property type="evidence" value="ECO:0007669"/>
    <property type="project" value="TreeGrafter"/>
</dbReference>
<evidence type="ECO:0000313" key="5">
    <source>
        <dbReference type="Proteomes" id="UP000585721"/>
    </source>
</evidence>
<name>A0A841GFG0_9GAMM</name>
<comment type="similarity">
    <text evidence="2">Belongs to the YejK family.</text>
</comment>
<dbReference type="InterPro" id="IPR007358">
    <property type="entry name" value="Nucleoid_associated_NdpA"/>
</dbReference>
<keyword evidence="5" id="KW-1185">Reference proteome</keyword>
<reference evidence="4 5" key="1">
    <citation type="submission" date="2020-08" db="EMBL/GenBank/DDBJ databases">
        <title>Genomic Encyclopedia of Type Strains, Phase IV (KMG-IV): sequencing the most valuable type-strain genomes for metagenomic binning, comparative biology and taxonomic classification.</title>
        <authorList>
            <person name="Goeker M."/>
        </authorList>
    </citation>
    <scope>NUCLEOTIDE SEQUENCE [LARGE SCALE GENOMIC DNA]</scope>
    <source>
        <strain evidence="4 5">DSM 22975</strain>
    </source>
</reference>